<dbReference type="GO" id="GO:0004623">
    <property type="term" value="F:phospholipase A2 activity"/>
    <property type="evidence" value="ECO:0007669"/>
    <property type="project" value="TreeGrafter"/>
</dbReference>
<proteinExistence type="inferred from homology"/>
<dbReference type="PROSITE" id="PS51210">
    <property type="entry name" value="PLA2C"/>
    <property type="match status" value="1"/>
</dbReference>
<evidence type="ECO:0000256" key="5">
    <source>
        <dbReference type="ARBA" id="ARBA00022963"/>
    </source>
</evidence>
<evidence type="ECO:0000256" key="2">
    <source>
        <dbReference type="ARBA" id="ARBA00013274"/>
    </source>
</evidence>
<keyword evidence="14" id="KW-1185">Reference proteome</keyword>
<evidence type="ECO:0000256" key="11">
    <source>
        <dbReference type="SAM" id="Phobius"/>
    </source>
</evidence>
<comment type="catalytic activity">
    <reaction evidence="9">
        <text>a 1-acyl-sn-glycero-3-phosphocholine + H2O = sn-glycerol 3-phosphocholine + a fatty acid + H(+)</text>
        <dbReference type="Rhea" id="RHEA:15177"/>
        <dbReference type="ChEBI" id="CHEBI:15377"/>
        <dbReference type="ChEBI" id="CHEBI:15378"/>
        <dbReference type="ChEBI" id="CHEBI:16870"/>
        <dbReference type="ChEBI" id="CHEBI:28868"/>
        <dbReference type="ChEBI" id="CHEBI:58168"/>
        <dbReference type="EC" id="3.1.1.5"/>
    </reaction>
</comment>
<dbReference type="Pfam" id="PF01735">
    <property type="entry name" value="PLA2_B"/>
    <property type="match status" value="1"/>
</dbReference>
<reference evidence="13 14" key="1">
    <citation type="journal article" date="2016" name="Mol. Biol. Evol.">
        <title>Comparative Genomics of Early-Diverging Mushroom-Forming Fungi Provides Insights into the Origins of Lignocellulose Decay Capabilities.</title>
        <authorList>
            <person name="Nagy L.G."/>
            <person name="Riley R."/>
            <person name="Tritt A."/>
            <person name="Adam C."/>
            <person name="Daum C."/>
            <person name="Floudas D."/>
            <person name="Sun H."/>
            <person name="Yadav J.S."/>
            <person name="Pangilinan J."/>
            <person name="Larsson K.H."/>
            <person name="Matsuura K."/>
            <person name="Barry K."/>
            <person name="Labutti K."/>
            <person name="Kuo R."/>
            <person name="Ohm R.A."/>
            <person name="Bhattacharya S.S."/>
            <person name="Shirouzu T."/>
            <person name="Yoshinaga Y."/>
            <person name="Martin F.M."/>
            <person name="Grigoriev I.V."/>
            <person name="Hibbett D.S."/>
        </authorList>
    </citation>
    <scope>NUCLEOTIDE SEQUENCE [LARGE SCALE GENOMIC DNA]</scope>
    <source>
        <strain evidence="13 14">HHB12029</strain>
    </source>
</reference>
<dbReference type="InterPro" id="IPR016035">
    <property type="entry name" value="Acyl_Trfase/lysoPLipase"/>
</dbReference>
<dbReference type="InterPro" id="IPR002642">
    <property type="entry name" value="LysoPLipase_cat_dom"/>
</dbReference>
<evidence type="ECO:0000259" key="12">
    <source>
        <dbReference type="PROSITE" id="PS51210"/>
    </source>
</evidence>
<dbReference type="EMBL" id="KV426151">
    <property type="protein sequence ID" value="KZV86590.1"/>
    <property type="molecule type" value="Genomic_DNA"/>
</dbReference>
<keyword evidence="3" id="KW-0732">Signal</keyword>
<keyword evidence="7" id="KW-0325">Glycoprotein</keyword>
<sequence length="627" mass="68202">MSYAPTPNVQCPPDADLLRSTPTGPSQSLHPNETSYIQTRQEKVVLDAWKSWLGDGSGIGYKLSDFKDAFPRVGIAVSGGGYRAAQYGAGSLSALDARNQTAKNAGTGGLLQVSSYLSGVSGGSWLLTSIVFNDLPTMHDLVLGNDKLHGWLLDIDLLIPGGGNIFNQENQWVYGAVLDQVYKKADAGFDTSITDPWARLLGYHFLNGTTRDNFFTNDSAHGAGVLWSDIPKVPSFSNYQMPLPLVVADSRPAKSGYNGTTAQLNWVVYEFSPFEFGSWDPDVSAFTDVAVTGTHLNSGEPDGPDKCVKGFDQATFVMGTSSSLFNVCCTCNTAVKRFADSPGRALVDLLRRLTSRVQTNADDVANWPNSFLGHKVRDFIDGARLKLELIDGGSNQENIPIGPLLVDARGVDTIVALDGTDEDDNSWPMYVSCLPEYSGRAIYATRNRTRNFLDSTHQPMPPLPANFPDFANFGLNRRPTFFGCDPKNNPPEFPMLIYLPNMPPYTEKHTSLFLDSAQTNIISGFLPGKTGADPNFPKCLQCAAVDRARYKQNSTTVLPRSDFCTTCFKQYCFDTANPPSAKDIVGRKLKFKNPDPSIKSFVQEHRIPLAVGVAGGVVVIAVIAAIV</sequence>
<feature type="domain" description="PLA2c" evidence="12">
    <location>
        <begin position="10"/>
        <end position="578"/>
    </location>
</feature>
<evidence type="ECO:0000256" key="3">
    <source>
        <dbReference type="ARBA" id="ARBA00022729"/>
    </source>
</evidence>
<accession>A0A165ECE5</accession>
<evidence type="ECO:0000256" key="7">
    <source>
        <dbReference type="ARBA" id="ARBA00023180"/>
    </source>
</evidence>
<evidence type="ECO:0000256" key="8">
    <source>
        <dbReference type="PROSITE-ProRule" id="PRU00555"/>
    </source>
</evidence>
<dbReference type="OrthoDB" id="4084751at2759"/>
<evidence type="ECO:0000256" key="10">
    <source>
        <dbReference type="SAM" id="MobiDB-lite"/>
    </source>
</evidence>
<evidence type="ECO:0000256" key="6">
    <source>
        <dbReference type="ARBA" id="ARBA00023098"/>
    </source>
</evidence>
<keyword evidence="4 8" id="KW-0378">Hydrolase</keyword>
<dbReference type="AlphaFoldDB" id="A0A165ECE5"/>
<dbReference type="SMART" id="SM00022">
    <property type="entry name" value="PLAc"/>
    <property type="match status" value="1"/>
</dbReference>
<dbReference type="FunCoup" id="A0A165ECE5">
    <property type="interactions" value="234"/>
</dbReference>
<keyword evidence="11" id="KW-0812">Transmembrane</keyword>
<feature type="compositionally biased region" description="Polar residues" evidence="10">
    <location>
        <begin position="20"/>
        <end position="34"/>
    </location>
</feature>
<evidence type="ECO:0000313" key="14">
    <source>
        <dbReference type="Proteomes" id="UP000077266"/>
    </source>
</evidence>
<dbReference type="PANTHER" id="PTHR10728">
    <property type="entry name" value="CYTOSOLIC PHOSPHOLIPASE A2"/>
    <property type="match status" value="1"/>
</dbReference>
<dbReference type="GO" id="GO:0046475">
    <property type="term" value="P:glycerophospholipid catabolic process"/>
    <property type="evidence" value="ECO:0007669"/>
    <property type="project" value="TreeGrafter"/>
</dbReference>
<dbReference type="Gene3D" id="3.40.1090.10">
    <property type="entry name" value="Cytosolic phospholipase A2 catalytic domain"/>
    <property type="match status" value="1"/>
</dbReference>
<dbReference type="GO" id="GO:0005829">
    <property type="term" value="C:cytosol"/>
    <property type="evidence" value="ECO:0007669"/>
    <property type="project" value="TreeGrafter"/>
</dbReference>
<dbReference type="STRING" id="1314781.A0A165ECE5"/>
<dbReference type="GO" id="GO:0004622">
    <property type="term" value="F:phosphatidylcholine lysophospholipase activity"/>
    <property type="evidence" value="ECO:0007669"/>
    <property type="project" value="UniProtKB-EC"/>
</dbReference>
<evidence type="ECO:0000256" key="1">
    <source>
        <dbReference type="ARBA" id="ARBA00008780"/>
    </source>
</evidence>
<keyword evidence="11" id="KW-1133">Transmembrane helix</keyword>
<evidence type="ECO:0000256" key="9">
    <source>
        <dbReference type="RuleBase" id="RU362103"/>
    </source>
</evidence>
<organism evidence="13 14">
    <name type="scientific">Exidia glandulosa HHB12029</name>
    <dbReference type="NCBI Taxonomy" id="1314781"/>
    <lineage>
        <taxon>Eukaryota</taxon>
        <taxon>Fungi</taxon>
        <taxon>Dikarya</taxon>
        <taxon>Basidiomycota</taxon>
        <taxon>Agaricomycotina</taxon>
        <taxon>Agaricomycetes</taxon>
        <taxon>Auriculariales</taxon>
        <taxon>Exidiaceae</taxon>
        <taxon>Exidia</taxon>
    </lineage>
</organism>
<dbReference type="PANTHER" id="PTHR10728:SF33">
    <property type="entry name" value="LYSOPHOSPHOLIPASE 1-RELATED"/>
    <property type="match status" value="1"/>
</dbReference>
<dbReference type="EC" id="3.1.1.5" evidence="2 9"/>
<keyword evidence="6 8" id="KW-0443">Lipid metabolism</keyword>
<gene>
    <name evidence="13" type="ORF">EXIGLDRAFT_621777</name>
</gene>
<dbReference type="Proteomes" id="UP000077266">
    <property type="component" value="Unassembled WGS sequence"/>
</dbReference>
<protein>
    <recommendedName>
        <fullName evidence="2 9">Lysophospholipase</fullName>
        <ecNumber evidence="2 9">3.1.1.5</ecNumber>
    </recommendedName>
</protein>
<comment type="similarity">
    <text evidence="1 9">Belongs to the lysophospholipase family.</text>
</comment>
<name>A0A165ECE5_EXIGL</name>
<keyword evidence="5 8" id="KW-0442">Lipid degradation</keyword>
<evidence type="ECO:0000256" key="4">
    <source>
        <dbReference type="ARBA" id="ARBA00022801"/>
    </source>
</evidence>
<evidence type="ECO:0000313" key="13">
    <source>
        <dbReference type="EMBL" id="KZV86590.1"/>
    </source>
</evidence>
<feature type="transmembrane region" description="Helical" evidence="11">
    <location>
        <begin position="607"/>
        <end position="626"/>
    </location>
</feature>
<dbReference type="InParanoid" id="A0A165ECE5"/>
<keyword evidence="11" id="KW-0472">Membrane</keyword>
<feature type="region of interest" description="Disordered" evidence="10">
    <location>
        <begin position="1"/>
        <end position="34"/>
    </location>
</feature>
<dbReference type="SUPFAM" id="SSF52151">
    <property type="entry name" value="FabD/lysophospholipase-like"/>
    <property type="match status" value="1"/>
</dbReference>